<evidence type="ECO:0000313" key="6">
    <source>
        <dbReference type="EMBL" id="MFD2682615.1"/>
    </source>
</evidence>
<dbReference type="CDD" id="cd08438">
    <property type="entry name" value="PBP2_CidR"/>
    <property type="match status" value="1"/>
</dbReference>
<dbReference type="Pfam" id="PF00126">
    <property type="entry name" value="HTH_1"/>
    <property type="match status" value="1"/>
</dbReference>
<protein>
    <submittedName>
        <fullName evidence="6">LysR family transcriptional regulator</fullName>
    </submittedName>
</protein>
<dbReference type="RefSeq" id="WP_377937262.1">
    <property type="nucleotide sequence ID" value="NZ_JBHUMF010000031.1"/>
</dbReference>
<dbReference type="SUPFAM" id="SSF46785">
    <property type="entry name" value="Winged helix' DNA-binding domain"/>
    <property type="match status" value="1"/>
</dbReference>
<dbReference type="InterPro" id="IPR036390">
    <property type="entry name" value="WH_DNA-bd_sf"/>
</dbReference>
<keyword evidence="2" id="KW-0805">Transcription regulation</keyword>
<evidence type="ECO:0000256" key="3">
    <source>
        <dbReference type="ARBA" id="ARBA00023125"/>
    </source>
</evidence>
<keyword evidence="3" id="KW-0238">DNA-binding</keyword>
<gene>
    <name evidence="6" type="ORF">ACFSUL_17895</name>
</gene>
<dbReference type="InterPro" id="IPR036388">
    <property type="entry name" value="WH-like_DNA-bd_sf"/>
</dbReference>
<keyword evidence="7" id="KW-1185">Reference proteome</keyword>
<dbReference type="Gene3D" id="3.40.190.290">
    <property type="match status" value="1"/>
</dbReference>
<evidence type="ECO:0000256" key="4">
    <source>
        <dbReference type="ARBA" id="ARBA00023163"/>
    </source>
</evidence>
<dbReference type="SUPFAM" id="SSF53850">
    <property type="entry name" value="Periplasmic binding protein-like II"/>
    <property type="match status" value="1"/>
</dbReference>
<sequence length="298" mass="33659">MDIQHLKYLVEVAKHKNFTKASQSLHVSQPSISKMIKSLEAELQVTLLDRSERKVELTDAGKLVFEQAVKILQMVEDVHSSVNELVHIKKGTINMGLMPTLGVMLFPSVIAGFKKEYPQIDIQMAEASGKLLERKVLEGEVDLGITVLPVHSEMFESIPLLKEELVVIADPEHWLSERKFVSLSDLENEDLILFTEEFVLHDVVKQACLESGIEPNVVNESSLWDIVGEMVVAQFGISIVPLSVANRFKGRVSVVSITSPTVNWELALIYRKNKYLSYATREFIAYIQEGKTNYNFKE</sequence>
<organism evidence="6 7">
    <name type="scientific">Bacillus seohaeanensis</name>
    <dbReference type="NCBI Taxonomy" id="284580"/>
    <lineage>
        <taxon>Bacteria</taxon>
        <taxon>Bacillati</taxon>
        <taxon>Bacillota</taxon>
        <taxon>Bacilli</taxon>
        <taxon>Bacillales</taxon>
        <taxon>Bacillaceae</taxon>
        <taxon>Bacillus</taxon>
    </lineage>
</organism>
<reference evidence="7" key="1">
    <citation type="journal article" date="2019" name="Int. J. Syst. Evol. Microbiol.">
        <title>The Global Catalogue of Microorganisms (GCM) 10K type strain sequencing project: providing services to taxonomists for standard genome sequencing and annotation.</title>
        <authorList>
            <consortium name="The Broad Institute Genomics Platform"/>
            <consortium name="The Broad Institute Genome Sequencing Center for Infectious Disease"/>
            <person name="Wu L."/>
            <person name="Ma J."/>
        </authorList>
    </citation>
    <scope>NUCLEOTIDE SEQUENCE [LARGE SCALE GENOMIC DNA]</scope>
    <source>
        <strain evidence="7">KCTC 3913</strain>
    </source>
</reference>
<dbReference type="EMBL" id="JBHUMF010000031">
    <property type="protein sequence ID" value="MFD2682615.1"/>
    <property type="molecule type" value="Genomic_DNA"/>
</dbReference>
<dbReference type="InterPro" id="IPR000847">
    <property type="entry name" value="LysR_HTH_N"/>
</dbReference>
<dbReference type="InterPro" id="IPR005119">
    <property type="entry name" value="LysR_subst-bd"/>
</dbReference>
<evidence type="ECO:0000256" key="1">
    <source>
        <dbReference type="ARBA" id="ARBA00009437"/>
    </source>
</evidence>
<evidence type="ECO:0000259" key="5">
    <source>
        <dbReference type="PROSITE" id="PS50931"/>
    </source>
</evidence>
<comment type="caution">
    <text evidence="6">The sequence shown here is derived from an EMBL/GenBank/DDBJ whole genome shotgun (WGS) entry which is preliminary data.</text>
</comment>
<dbReference type="PRINTS" id="PR00039">
    <property type="entry name" value="HTHLYSR"/>
</dbReference>
<dbReference type="PANTHER" id="PTHR30419:SF8">
    <property type="entry name" value="NITROGEN ASSIMILATION TRANSCRIPTIONAL ACTIVATOR-RELATED"/>
    <property type="match status" value="1"/>
</dbReference>
<name>A0ABW5RWC5_9BACI</name>
<dbReference type="PROSITE" id="PS50931">
    <property type="entry name" value="HTH_LYSR"/>
    <property type="match status" value="1"/>
</dbReference>
<evidence type="ECO:0000313" key="7">
    <source>
        <dbReference type="Proteomes" id="UP001597506"/>
    </source>
</evidence>
<dbReference type="Gene3D" id="1.10.10.10">
    <property type="entry name" value="Winged helix-like DNA-binding domain superfamily/Winged helix DNA-binding domain"/>
    <property type="match status" value="1"/>
</dbReference>
<dbReference type="PANTHER" id="PTHR30419">
    <property type="entry name" value="HTH-TYPE TRANSCRIPTIONAL REGULATOR YBHD"/>
    <property type="match status" value="1"/>
</dbReference>
<evidence type="ECO:0000256" key="2">
    <source>
        <dbReference type="ARBA" id="ARBA00023015"/>
    </source>
</evidence>
<comment type="similarity">
    <text evidence="1">Belongs to the LysR transcriptional regulatory family.</text>
</comment>
<keyword evidence="4" id="KW-0804">Transcription</keyword>
<accession>A0ABW5RWC5</accession>
<proteinExistence type="inferred from homology"/>
<dbReference type="Pfam" id="PF03466">
    <property type="entry name" value="LysR_substrate"/>
    <property type="match status" value="1"/>
</dbReference>
<dbReference type="Proteomes" id="UP001597506">
    <property type="component" value="Unassembled WGS sequence"/>
</dbReference>
<dbReference type="InterPro" id="IPR050950">
    <property type="entry name" value="HTH-type_LysR_regulators"/>
</dbReference>
<feature type="domain" description="HTH lysR-type" evidence="5">
    <location>
        <begin position="1"/>
        <end position="58"/>
    </location>
</feature>